<name>A0ABR3X9Z2_9PEZI</name>
<protein>
    <recommendedName>
        <fullName evidence="4">FAR1 domain-containing protein</fullName>
    </recommendedName>
</protein>
<reference evidence="2 3" key="1">
    <citation type="journal article" date="2024" name="Commun. Biol.">
        <title>Comparative genomic analysis of thermophilic fungi reveals convergent evolutionary adaptations and gene losses.</title>
        <authorList>
            <person name="Steindorff A.S."/>
            <person name="Aguilar-Pontes M.V."/>
            <person name="Robinson A.J."/>
            <person name="Andreopoulos B."/>
            <person name="LaButti K."/>
            <person name="Kuo A."/>
            <person name="Mondo S."/>
            <person name="Riley R."/>
            <person name="Otillar R."/>
            <person name="Haridas S."/>
            <person name="Lipzen A."/>
            <person name="Grimwood J."/>
            <person name="Schmutz J."/>
            <person name="Clum A."/>
            <person name="Reid I.D."/>
            <person name="Moisan M.C."/>
            <person name="Butler G."/>
            <person name="Nguyen T.T.M."/>
            <person name="Dewar K."/>
            <person name="Conant G."/>
            <person name="Drula E."/>
            <person name="Henrissat B."/>
            <person name="Hansel C."/>
            <person name="Singer S."/>
            <person name="Hutchinson M.I."/>
            <person name="de Vries R.P."/>
            <person name="Natvig D.O."/>
            <person name="Powell A.J."/>
            <person name="Tsang A."/>
            <person name="Grigoriev I.V."/>
        </authorList>
    </citation>
    <scope>NUCLEOTIDE SEQUENCE [LARGE SCALE GENOMIC DNA]</scope>
    <source>
        <strain evidence="2 3">ATCC 24622</strain>
    </source>
</reference>
<proteinExistence type="predicted"/>
<comment type="caution">
    <text evidence="2">The sequence shown here is derived from an EMBL/GenBank/DDBJ whole genome shotgun (WGS) entry which is preliminary data.</text>
</comment>
<feature type="region of interest" description="Disordered" evidence="1">
    <location>
        <begin position="39"/>
        <end position="74"/>
    </location>
</feature>
<organism evidence="2 3">
    <name type="scientific">Phialemonium thermophilum</name>
    <dbReference type="NCBI Taxonomy" id="223376"/>
    <lineage>
        <taxon>Eukaryota</taxon>
        <taxon>Fungi</taxon>
        <taxon>Dikarya</taxon>
        <taxon>Ascomycota</taxon>
        <taxon>Pezizomycotina</taxon>
        <taxon>Sordariomycetes</taxon>
        <taxon>Sordariomycetidae</taxon>
        <taxon>Cephalothecales</taxon>
        <taxon>Cephalothecaceae</taxon>
        <taxon>Phialemonium</taxon>
    </lineage>
</organism>
<evidence type="ECO:0000313" key="2">
    <source>
        <dbReference type="EMBL" id="KAL1872761.1"/>
    </source>
</evidence>
<evidence type="ECO:0008006" key="4">
    <source>
        <dbReference type="Google" id="ProtNLM"/>
    </source>
</evidence>
<sequence>MTDLQSPSSIQLNAILKALASIDQRLIRIEAALQLRNDDPGQYVPVAPSTKTPPVPNVSPTTSSPGAPPPQTPSALVDGESTVFMPNRSPGFGTVGFGGAFTPLEGPPAGYTVSSRTTMQDELDQWTLPRGYSMRVAGAKVAGKRKVRWACYRGGQARHRRAPVDEAVLRQAKAEGRRKPTTDRGSKKCGCPFRFEMVEASQGAGVWVLHYPNERNGTHNHGPSNQDEDPRARKLPQYMAVEVDRWLVEGWQVGRIQEELRARGFTNVLKTDLYNRRRVLGKQSTQAD</sequence>
<dbReference type="EMBL" id="JAZHXJ010000133">
    <property type="protein sequence ID" value="KAL1872761.1"/>
    <property type="molecule type" value="Genomic_DNA"/>
</dbReference>
<evidence type="ECO:0000313" key="3">
    <source>
        <dbReference type="Proteomes" id="UP001586593"/>
    </source>
</evidence>
<gene>
    <name evidence="2" type="ORF">VTK73DRAFT_1367</name>
</gene>
<evidence type="ECO:0000256" key="1">
    <source>
        <dbReference type="SAM" id="MobiDB-lite"/>
    </source>
</evidence>
<dbReference type="Proteomes" id="UP001586593">
    <property type="component" value="Unassembled WGS sequence"/>
</dbReference>
<accession>A0ABR3X9Z2</accession>
<keyword evidence="3" id="KW-1185">Reference proteome</keyword>